<gene>
    <name evidence="2" type="ORF">GCM10009560_00300</name>
</gene>
<keyword evidence="3" id="KW-1185">Reference proteome</keyword>
<protein>
    <submittedName>
        <fullName evidence="2">Cold shock domain-containing protein</fullName>
    </submittedName>
</protein>
<evidence type="ECO:0000313" key="3">
    <source>
        <dbReference type="Proteomes" id="UP001501578"/>
    </source>
</evidence>
<dbReference type="Proteomes" id="UP001501578">
    <property type="component" value="Unassembled WGS sequence"/>
</dbReference>
<dbReference type="Gene3D" id="2.40.50.140">
    <property type="entry name" value="Nucleic acid-binding proteins"/>
    <property type="match status" value="1"/>
</dbReference>
<dbReference type="PANTHER" id="PTHR11544">
    <property type="entry name" value="COLD SHOCK DOMAIN CONTAINING PROTEINS"/>
    <property type="match status" value="1"/>
</dbReference>
<dbReference type="InterPro" id="IPR011129">
    <property type="entry name" value="CSD"/>
</dbReference>
<name>A0ABN1NLS3_9ACTN</name>
<reference evidence="2 3" key="1">
    <citation type="journal article" date="2019" name="Int. J. Syst. Evol. Microbiol.">
        <title>The Global Catalogue of Microorganisms (GCM) 10K type strain sequencing project: providing services to taxonomists for standard genome sequencing and annotation.</title>
        <authorList>
            <consortium name="The Broad Institute Genomics Platform"/>
            <consortium name="The Broad Institute Genome Sequencing Center for Infectious Disease"/>
            <person name="Wu L."/>
            <person name="Ma J."/>
        </authorList>
    </citation>
    <scope>NUCLEOTIDE SEQUENCE [LARGE SCALE GENOMIC DNA]</scope>
    <source>
        <strain evidence="2 3">JCM 11136</strain>
    </source>
</reference>
<dbReference type="CDD" id="cd04458">
    <property type="entry name" value="CSP_CDS"/>
    <property type="match status" value="1"/>
</dbReference>
<dbReference type="PROSITE" id="PS51857">
    <property type="entry name" value="CSD_2"/>
    <property type="match status" value="1"/>
</dbReference>
<dbReference type="PRINTS" id="PR00050">
    <property type="entry name" value="COLDSHOCK"/>
</dbReference>
<comment type="caution">
    <text evidence="2">The sequence shown here is derived from an EMBL/GenBank/DDBJ whole genome shotgun (WGS) entry which is preliminary data.</text>
</comment>
<dbReference type="RefSeq" id="WP_343947520.1">
    <property type="nucleotide sequence ID" value="NZ_BAAAHQ010000001.1"/>
</dbReference>
<feature type="domain" description="CSD" evidence="1">
    <location>
        <begin position="2"/>
        <end position="66"/>
    </location>
</feature>
<dbReference type="InterPro" id="IPR002059">
    <property type="entry name" value="CSP_DNA-bd"/>
</dbReference>
<dbReference type="SUPFAM" id="SSF50249">
    <property type="entry name" value="Nucleic acid-binding proteins"/>
    <property type="match status" value="1"/>
</dbReference>
<proteinExistence type="predicted"/>
<dbReference type="EMBL" id="BAAAHQ010000001">
    <property type="protein sequence ID" value="GAA0911320.1"/>
    <property type="molecule type" value="Genomic_DNA"/>
</dbReference>
<evidence type="ECO:0000313" key="2">
    <source>
        <dbReference type="EMBL" id="GAA0911320.1"/>
    </source>
</evidence>
<accession>A0ABN1NLS3</accession>
<sequence>MAVLGKILRFDDVRGYGFIVPDNGGQDVFVHVNDLLDDRAAYEPGSTVEFEVLEGDRGLKAYAVRLTKPPVAGAERVPETVRPPAPMTVLAQDEDGMCDVLAPEEFRQELIDTLLRDLPELTGAQIVRLIDSMLDFSQKHGWIVD</sequence>
<dbReference type="InterPro" id="IPR012340">
    <property type="entry name" value="NA-bd_OB-fold"/>
</dbReference>
<dbReference type="SMART" id="SM00357">
    <property type="entry name" value="CSP"/>
    <property type="match status" value="1"/>
</dbReference>
<organism evidence="2 3">
    <name type="scientific">Nonomuraea longicatena</name>
    <dbReference type="NCBI Taxonomy" id="83682"/>
    <lineage>
        <taxon>Bacteria</taxon>
        <taxon>Bacillati</taxon>
        <taxon>Actinomycetota</taxon>
        <taxon>Actinomycetes</taxon>
        <taxon>Streptosporangiales</taxon>
        <taxon>Streptosporangiaceae</taxon>
        <taxon>Nonomuraea</taxon>
    </lineage>
</organism>
<dbReference type="InterPro" id="IPR050181">
    <property type="entry name" value="Cold_shock_domain"/>
</dbReference>
<dbReference type="Pfam" id="PF00313">
    <property type="entry name" value="CSD"/>
    <property type="match status" value="1"/>
</dbReference>
<evidence type="ECO:0000259" key="1">
    <source>
        <dbReference type="PROSITE" id="PS51857"/>
    </source>
</evidence>